<sequence>MANYDGTAKAMAVVPVLVVTVIWVIVGAIVPCFMKGPNKRLIQTMLVMTAVCCWLFWVCAYFCQLNPLIGPEIKAGALKAAVKEWGGKDV</sequence>
<gene>
    <name evidence="10" type="primary">vha-17</name>
    <name evidence="10" type="ORF">AWC38_SpisGene13055</name>
</gene>
<name>A0A2B4RZ50_STYPI</name>
<evidence type="ECO:0000256" key="4">
    <source>
        <dbReference type="ARBA" id="ARBA00022692"/>
    </source>
</evidence>
<feature type="transmembrane region" description="Helical" evidence="9">
    <location>
        <begin position="12"/>
        <end position="34"/>
    </location>
</feature>
<dbReference type="AlphaFoldDB" id="A0A2B4RZ50"/>
<evidence type="ECO:0000256" key="7">
    <source>
        <dbReference type="ARBA" id="ARBA00023065"/>
    </source>
</evidence>
<evidence type="ECO:0000313" key="10">
    <source>
        <dbReference type="EMBL" id="PFX22426.1"/>
    </source>
</evidence>
<keyword evidence="3" id="KW-0813">Transport</keyword>
<evidence type="ECO:0000313" key="11">
    <source>
        <dbReference type="Proteomes" id="UP000225706"/>
    </source>
</evidence>
<comment type="caution">
    <text evidence="10">The sequence shown here is derived from an EMBL/GenBank/DDBJ whole genome shotgun (WGS) entry which is preliminary data.</text>
</comment>
<dbReference type="GO" id="GO:0012505">
    <property type="term" value="C:endomembrane system"/>
    <property type="evidence" value="ECO:0007669"/>
    <property type="project" value="UniProtKB-SubCell"/>
</dbReference>
<comment type="subcellular location">
    <subcellularLocation>
        <location evidence="1">Endomembrane system</location>
        <topology evidence="1">Multi-pass membrane protein</topology>
    </subcellularLocation>
</comment>
<dbReference type="STRING" id="50429.A0A2B4RZ50"/>
<evidence type="ECO:0000256" key="2">
    <source>
        <dbReference type="ARBA" id="ARBA00008328"/>
    </source>
</evidence>
<keyword evidence="11" id="KW-1185">Reference proteome</keyword>
<keyword evidence="4 9" id="KW-0812">Transmembrane</keyword>
<evidence type="ECO:0000256" key="8">
    <source>
        <dbReference type="ARBA" id="ARBA00023136"/>
    </source>
</evidence>
<evidence type="ECO:0000256" key="1">
    <source>
        <dbReference type="ARBA" id="ARBA00004127"/>
    </source>
</evidence>
<dbReference type="Pfam" id="PF05493">
    <property type="entry name" value="ATP_synt_H"/>
    <property type="match status" value="1"/>
</dbReference>
<feature type="transmembrane region" description="Helical" evidence="9">
    <location>
        <begin position="46"/>
        <end position="69"/>
    </location>
</feature>
<reference evidence="11" key="1">
    <citation type="journal article" date="2017" name="bioRxiv">
        <title>Comparative analysis of the genomes of Stylophora pistillata and Acropora digitifera provides evidence for extensive differences between species of corals.</title>
        <authorList>
            <person name="Voolstra C.R."/>
            <person name="Li Y."/>
            <person name="Liew Y.J."/>
            <person name="Baumgarten S."/>
            <person name="Zoccola D."/>
            <person name="Flot J.-F."/>
            <person name="Tambutte S."/>
            <person name="Allemand D."/>
            <person name="Aranda M."/>
        </authorList>
    </citation>
    <scope>NUCLEOTIDE SEQUENCE [LARGE SCALE GENOMIC DNA]</scope>
</reference>
<accession>A0A2B4RZ50</accession>
<evidence type="ECO:0000256" key="5">
    <source>
        <dbReference type="ARBA" id="ARBA00022781"/>
    </source>
</evidence>
<protein>
    <submittedName>
        <fullName evidence="10">V-type proton ATPase subunit e</fullName>
    </submittedName>
</protein>
<evidence type="ECO:0000256" key="6">
    <source>
        <dbReference type="ARBA" id="ARBA00022989"/>
    </source>
</evidence>
<dbReference type="PANTHER" id="PTHR12263">
    <property type="entry name" value="VACUOLAR ATP SYNTHASE SUBUNIT H"/>
    <property type="match status" value="1"/>
</dbReference>
<dbReference type="PANTHER" id="PTHR12263:SF0">
    <property type="entry name" value="V-TYPE PROTON ATPASE SUBUNIT"/>
    <property type="match status" value="1"/>
</dbReference>
<dbReference type="GO" id="GO:0046961">
    <property type="term" value="F:proton-transporting ATPase activity, rotational mechanism"/>
    <property type="evidence" value="ECO:0007669"/>
    <property type="project" value="InterPro"/>
</dbReference>
<keyword evidence="6 9" id="KW-1133">Transmembrane helix</keyword>
<keyword evidence="7" id="KW-0406">Ion transport</keyword>
<dbReference type="InterPro" id="IPR008389">
    <property type="entry name" value="ATPase_V0-cplx_e1/e2_su"/>
</dbReference>
<dbReference type="EMBL" id="LSMT01000240">
    <property type="protein sequence ID" value="PFX22426.1"/>
    <property type="molecule type" value="Genomic_DNA"/>
</dbReference>
<evidence type="ECO:0000256" key="3">
    <source>
        <dbReference type="ARBA" id="ARBA00022448"/>
    </source>
</evidence>
<dbReference type="GO" id="GO:0033179">
    <property type="term" value="C:proton-transporting V-type ATPase, V0 domain"/>
    <property type="evidence" value="ECO:0007669"/>
    <property type="project" value="InterPro"/>
</dbReference>
<keyword evidence="5" id="KW-0375">Hydrogen ion transport</keyword>
<dbReference type="Proteomes" id="UP000225706">
    <property type="component" value="Unassembled WGS sequence"/>
</dbReference>
<comment type="similarity">
    <text evidence="2">Belongs to the V-ATPase e1/e2 subunit family.</text>
</comment>
<proteinExistence type="inferred from homology"/>
<organism evidence="10 11">
    <name type="scientific">Stylophora pistillata</name>
    <name type="common">Smooth cauliflower coral</name>
    <dbReference type="NCBI Taxonomy" id="50429"/>
    <lineage>
        <taxon>Eukaryota</taxon>
        <taxon>Metazoa</taxon>
        <taxon>Cnidaria</taxon>
        <taxon>Anthozoa</taxon>
        <taxon>Hexacorallia</taxon>
        <taxon>Scleractinia</taxon>
        <taxon>Astrocoeniina</taxon>
        <taxon>Pocilloporidae</taxon>
        <taxon>Stylophora</taxon>
    </lineage>
</organism>
<evidence type="ECO:0000256" key="9">
    <source>
        <dbReference type="SAM" id="Phobius"/>
    </source>
</evidence>
<keyword evidence="8 9" id="KW-0472">Membrane</keyword>